<protein>
    <submittedName>
        <fullName evidence="2">Transmembrane protein</fullName>
    </submittedName>
</protein>
<dbReference type="Proteomes" id="UP000221165">
    <property type="component" value="Unassembled WGS sequence"/>
</dbReference>
<keyword evidence="2" id="KW-0812">Transmembrane</keyword>
<feature type="compositionally biased region" description="Basic and acidic residues" evidence="1">
    <location>
        <begin position="1"/>
        <end position="20"/>
    </location>
</feature>
<sequence length="338" mass="37648">MERTRSGSRQRTDHAEKTDESEALSASRYGEEFSEAVALQRSHGGTLNNDSQRAQSAGEPGAPTGEDRATHDREGSAAWKPEPGKGNDAVKSSIEEAMSDYRSMHRKQYEERLKREREEEEKARRLAEEQRGFELAAKREEENRSATRLAADAEMSRQLFAQLNQHLLPPASSTTTAHSGGAPHTVGTDAFSEGYSSEWLDRLRQQHEEEQIRQQGYSSFPAQPDEDKVLQRESRLEYVMSPEITRAVQGDQQELECQRMIVWGVCSVRPPMRTNYSERLIDDTSTGWLPSDRGFSDSLHAGVGRGGDGAFRSLGNILRGALGVPTCSMPVESAGFFP</sequence>
<comment type="caution">
    <text evidence="2">The sequence shown here is derived from an EMBL/GenBank/DDBJ whole genome shotgun (WGS) entry which is preliminary data.</text>
</comment>
<feature type="region of interest" description="Disordered" evidence="1">
    <location>
        <begin position="1"/>
        <end position="129"/>
    </location>
</feature>
<dbReference type="OrthoDB" id="331700at2759"/>
<name>A0A2C6L992_9APIC</name>
<dbReference type="GeneID" id="94425545"/>
<evidence type="ECO:0000313" key="3">
    <source>
        <dbReference type="Proteomes" id="UP000221165"/>
    </source>
</evidence>
<reference evidence="2 3" key="1">
    <citation type="journal article" date="2017" name="Int. J. Parasitol.">
        <title>The genome of the protozoan parasite Cystoisospora suis and a reverse vaccinology approach to identify vaccine candidates.</title>
        <authorList>
            <person name="Palmieri N."/>
            <person name="Shrestha A."/>
            <person name="Ruttkowski B."/>
            <person name="Beck T."/>
            <person name="Vogl C."/>
            <person name="Tomley F."/>
            <person name="Blake D.P."/>
            <person name="Joachim A."/>
        </authorList>
    </citation>
    <scope>NUCLEOTIDE SEQUENCE [LARGE SCALE GENOMIC DNA]</scope>
    <source>
        <strain evidence="2 3">Wien I</strain>
    </source>
</reference>
<keyword evidence="3" id="KW-1185">Reference proteome</keyword>
<evidence type="ECO:0000313" key="2">
    <source>
        <dbReference type="EMBL" id="PHJ24008.1"/>
    </source>
</evidence>
<dbReference type="EMBL" id="MIGC01000889">
    <property type="protein sequence ID" value="PHJ24008.1"/>
    <property type="molecule type" value="Genomic_DNA"/>
</dbReference>
<evidence type="ECO:0000256" key="1">
    <source>
        <dbReference type="SAM" id="MobiDB-lite"/>
    </source>
</evidence>
<dbReference type="RefSeq" id="XP_067925682.1">
    <property type="nucleotide sequence ID" value="XM_068062334.1"/>
</dbReference>
<feature type="non-terminal residue" evidence="2">
    <location>
        <position position="338"/>
    </location>
</feature>
<dbReference type="VEuPathDB" id="ToxoDB:CSUI_002132"/>
<organism evidence="2 3">
    <name type="scientific">Cystoisospora suis</name>
    <dbReference type="NCBI Taxonomy" id="483139"/>
    <lineage>
        <taxon>Eukaryota</taxon>
        <taxon>Sar</taxon>
        <taxon>Alveolata</taxon>
        <taxon>Apicomplexa</taxon>
        <taxon>Conoidasida</taxon>
        <taxon>Coccidia</taxon>
        <taxon>Eucoccidiorida</taxon>
        <taxon>Eimeriorina</taxon>
        <taxon>Sarcocystidae</taxon>
        <taxon>Cystoisospora</taxon>
    </lineage>
</organism>
<feature type="compositionally biased region" description="Basic and acidic residues" evidence="1">
    <location>
        <begin position="65"/>
        <end position="75"/>
    </location>
</feature>
<keyword evidence="2" id="KW-0472">Membrane</keyword>
<dbReference type="AlphaFoldDB" id="A0A2C6L992"/>
<gene>
    <name evidence="2" type="ORF">CSUI_002132</name>
</gene>
<accession>A0A2C6L992</accession>
<proteinExistence type="predicted"/>
<feature type="compositionally biased region" description="Polar residues" evidence="1">
    <location>
        <begin position="43"/>
        <end position="55"/>
    </location>
</feature>
<feature type="compositionally biased region" description="Basic and acidic residues" evidence="1">
    <location>
        <begin position="107"/>
        <end position="129"/>
    </location>
</feature>